<dbReference type="AlphaFoldDB" id="A0A073IN12"/>
<accession>A0A073IN12</accession>
<name>A0A073IN12_9RHOB</name>
<reference evidence="1 2" key="1">
    <citation type="submission" date="2014-01" db="EMBL/GenBank/DDBJ databases">
        <title>Sulfitobacter donghicola JCM 14565 Genome Sequencing.</title>
        <authorList>
            <person name="Lai Q."/>
            <person name="Hong Z."/>
        </authorList>
    </citation>
    <scope>NUCLEOTIDE SEQUENCE [LARGE SCALE GENOMIC DNA]</scope>
    <source>
        <strain evidence="1 2">JCM 14565</strain>
    </source>
</reference>
<sequence>MFRLIKFLIVLGLGAYLGFGAKGMMMKAECTSGEGQWTGSVCIDNGASQ</sequence>
<gene>
    <name evidence="1" type="ORF">DSW25_03440</name>
</gene>
<evidence type="ECO:0000313" key="1">
    <source>
        <dbReference type="EMBL" id="KEJ90960.1"/>
    </source>
</evidence>
<dbReference type="OrthoDB" id="4122988at1224"/>
<dbReference type="RefSeq" id="WP_156023467.1">
    <property type="nucleotide sequence ID" value="NZ_JAMC01000001.1"/>
</dbReference>
<proteinExistence type="predicted"/>
<keyword evidence="2" id="KW-1185">Reference proteome</keyword>
<comment type="caution">
    <text evidence="1">The sequence shown here is derived from an EMBL/GenBank/DDBJ whole genome shotgun (WGS) entry which is preliminary data.</text>
</comment>
<dbReference type="Proteomes" id="UP000027734">
    <property type="component" value="Unassembled WGS sequence"/>
</dbReference>
<dbReference type="EMBL" id="JAMC01000001">
    <property type="protein sequence ID" value="KEJ90960.1"/>
    <property type="molecule type" value="Genomic_DNA"/>
</dbReference>
<evidence type="ECO:0000313" key="2">
    <source>
        <dbReference type="Proteomes" id="UP000027734"/>
    </source>
</evidence>
<organism evidence="1 2">
    <name type="scientific">Sulfitobacter donghicola DSW-25 = KCTC 12864 = JCM 14565</name>
    <dbReference type="NCBI Taxonomy" id="1300350"/>
    <lineage>
        <taxon>Bacteria</taxon>
        <taxon>Pseudomonadati</taxon>
        <taxon>Pseudomonadota</taxon>
        <taxon>Alphaproteobacteria</taxon>
        <taxon>Rhodobacterales</taxon>
        <taxon>Roseobacteraceae</taxon>
        <taxon>Sulfitobacter</taxon>
    </lineage>
</organism>
<protein>
    <submittedName>
        <fullName evidence="1">Uncharacterized protein</fullName>
    </submittedName>
</protein>